<keyword evidence="5" id="KW-0472">Membrane</keyword>
<reference evidence="8" key="1">
    <citation type="journal article" date="2019" name="Int. J. Syst. Evol. Microbiol.">
        <title>The Global Catalogue of Microorganisms (GCM) 10K type strain sequencing project: providing services to taxonomists for standard genome sequencing and annotation.</title>
        <authorList>
            <consortium name="The Broad Institute Genomics Platform"/>
            <consortium name="The Broad Institute Genome Sequencing Center for Infectious Disease"/>
            <person name="Wu L."/>
            <person name="Ma J."/>
        </authorList>
    </citation>
    <scope>NUCLEOTIDE SEQUENCE [LARGE SCALE GENOMIC DNA]</scope>
    <source>
        <strain evidence="8">JCM 3369</strain>
    </source>
</reference>
<keyword evidence="2 4" id="KW-0479">Metal-binding</keyword>
<proteinExistence type="predicted"/>
<keyword evidence="1 4" id="KW-0349">Heme</keyword>
<keyword evidence="5" id="KW-1133">Transmembrane helix</keyword>
<feature type="transmembrane region" description="Helical" evidence="5">
    <location>
        <begin position="20"/>
        <end position="39"/>
    </location>
</feature>
<gene>
    <name evidence="7" type="ORF">ACFSC7_14435</name>
</gene>
<evidence type="ECO:0000259" key="6">
    <source>
        <dbReference type="PROSITE" id="PS51007"/>
    </source>
</evidence>
<dbReference type="InterPro" id="IPR009056">
    <property type="entry name" value="Cyt_c-like_dom"/>
</dbReference>
<dbReference type="InterPro" id="IPR036909">
    <property type="entry name" value="Cyt_c-like_dom_sf"/>
</dbReference>
<dbReference type="EMBL" id="JBHUFA010000004">
    <property type="protein sequence ID" value="MFD1696722.1"/>
    <property type="molecule type" value="Genomic_DNA"/>
</dbReference>
<feature type="domain" description="Cytochrome c" evidence="6">
    <location>
        <begin position="49"/>
        <end position="130"/>
    </location>
</feature>
<comment type="caution">
    <text evidence="7">The sequence shown here is derived from an EMBL/GenBank/DDBJ whole genome shotgun (WGS) entry which is preliminary data.</text>
</comment>
<name>A0ABW4JY15_9HYPH</name>
<dbReference type="Gene3D" id="1.10.760.10">
    <property type="entry name" value="Cytochrome c-like domain"/>
    <property type="match status" value="1"/>
</dbReference>
<protein>
    <submittedName>
        <fullName evidence="7">C-type cytochrome</fullName>
    </submittedName>
</protein>
<keyword evidence="3 4" id="KW-0408">Iron</keyword>
<evidence type="ECO:0000313" key="7">
    <source>
        <dbReference type="EMBL" id="MFD1696722.1"/>
    </source>
</evidence>
<keyword evidence="5" id="KW-0812">Transmembrane</keyword>
<evidence type="ECO:0000256" key="4">
    <source>
        <dbReference type="PROSITE-ProRule" id="PRU00433"/>
    </source>
</evidence>
<evidence type="ECO:0000256" key="3">
    <source>
        <dbReference type="ARBA" id="ARBA00023004"/>
    </source>
</evidence>
<accession>A0ABW4JY15</accession>
<organism evidence="7 8">
    <name type="scientific">Roseibium aestuarii</name>
    <dbReference type="NCBI Taxonomy" id="2600299"/>
    <lineage>
        <taxon>Bacteria</taxon>
        <taxon>Pseudomonadati</taxon>
        <taxon>Pseudomonadota</taxon>
        <taxon>Alphaproteobacteria</taxon>
        <taxon>Hyphomicrobiales</taxon>
        <taxon>Stappiaceae</taxon>
        <taxon>Roseibium</taxon>
    </lineage>
</organism>
<dbReference type="PROSITE" id="PS51007">
    <property type="entry name" value="CYTC"/>
    <property type="match status" value="1"/>
</dbReference>
<dbReference type="Proteomes" id="UP001597327">
    <property type="component" value="Unassembled WGS sequence"/>
</dbReference>
<sequence length="132" mass="14335">MRADFAHHVQDGWKCVKPLVSALALAAAMTLIVSVALFAGRARAAEFEGDAARGLAYAQDHCAQCHAVGTDDASRKRRAPAFRDLARRYPIEDLAESLAEGIVTAHPDMPEAVLEPEEIEDFLSYLDSIQAN</sequence>
<evidence type="ECO:0000256" key="5">
    <source>
        <dbReference type="SAM" id="Phobius"/>
    </source>
</evidence>
<dbReference type="RefSeq" id="WP_377175982.1">
    <property type="nucleotide sequence ID" value="NZ_JBHUFA010000004.1"/>
</dbReference>
<evidence type="ECO:0000256" key="1">
    <source>
        <dbReference type="ARBA" id="ARBA00022617"/>
    </source>
</evidence>
<evidence type="ECO:0000256" key="2">
    <source>
        <dbReference type="ARBA" id="ARBA00022723"/>
    </source>
</evidence>
<evidence type="ECO:0000313" key="8">
    <source>
        <dbReference type="Proteomes" id="UP001597327"/>
    </source>
</evidence>
<dbReference type="Pfam" id="PF00034">
    <property type="entry name" value="Cytochrom_C"/>
    <property type="match status" value="1"/>
</dbReference>
<keyword evidence="8" id="KW-1185">Reference proteome</keyword>
<dbReference type="SUPFAM" id="SSF46626">
    <property type="entry name" value="Cytochrome c"/>
    <property type="match status" value="1"/>
</dbReference>